<keyword evidence="4" id="KW-1185">Reference proteome</keyword>
<dbReference type="NCBIfam" id="NF040521">
    <property type="entry name" value="C45_proenzyme"/>
    <property type="match status" value="1"/>
</dbReference>
<gene>
    <name evidence="3" type="ORF">FNW17_10430</name>
</gene>
<dbReference type="InterPro" id="IPR047794">
    <property type="entry name" value="C45_proenzyme-like"/>
</dbReference>
<dbReference type="PANTHER" id="PTHR34180">
    <property type="entry name" value="PEPTIDASE C45"/>
    <property type="match status" value="1"/>
</dbReference>
<feature type="signal peptide" evidence="1">
    <location>
        <begin position="1"/>
        <end position="22"/>
    </location>
</feature>
<dbReference type="OrthoDB" id="8109453at2"/>
<proteinExistence type="predicted"/>
<reference evidence="3 4" key="1">
    <citation type="submission" date="2019-07" db="EMBL/GenBank/DDBJ databases">
        <title>Novel species of Flavobacterium.</title>
        <authorList>
            <person name="Liu Q."/>
            <person name="Xin Y.-H."/>
        </authorList>
    </citation>
    <scope>NUCLEOTIDE SEQUENCE [LARGE SCALE GENOMIC DNA]</scope>
    <source>
        <strain evidence="3 4">LB3P56</strain>
    </source>
</reference>
<evidence type="ECO:0000313" key="3">
    <source>
        <dbReference type="EMBL" id="TRX20784.1"/>
    </source>
</evidence>
<evidence type="ECO:0000259" key="2">
    <source>
        <dbReference type="Pfam" id="PF03417"/>
    </source>
</evidence>
<organism evidence="3 4">
    <name type="scientific">Flavobacterium franklandianum</name>
    <dbReference type="NCBI Taxonomy" id="2594430"/>
    <lineage>
        <taxon>Bacteria</taxon>
        <taxon>Pseudomonadati</taxon>
        <taxon>Bacteroidota</taxon>
        <taxon>Flavobacteriia</taxon>
        <taxon>Flavobacteriales</taxon>
        <taxon>Flavobacteriaceae</taxon>
        <taxon>Flavobacterium</taxon>
    </lineage>
</organism>
<feature type="domain" description="Peptidase C45 hydrolase" evidence="2">
    <location>
        <begin position="153"/>
        <end position="391"/>
    </location>
</feature>
<dbReference type="AlphaFoldDB" id="A0A553CJV8"/>
<dbReference type="Proteomes" id="UP000318585">
    <property type="component" value="Unassembled WGS sequence"/>
</dbReference>
<evidence type="ECO:0000256" key="1">
    <source>
        <dbReference type="SAM" id="SignalP"/>
    </source>
</evidence>
<comment type="caution">
    <text evidence="3">The sequence shown here is derived from an EMBL/GenBank/DDBJ whole genome shotgun (WGS) entry which is preliminary data.</text>
</comment>
<dbReference type="RefSeq" id="WP_144071606.1">
    <property type="nucleotide sequence ID" value="NZ_VJZR01000008.1"/>
</dbReference>
<keyword evidence="1" id="KW-0732">Signal</keyword>
<dbReference type="Pfam" id="PF03417">
    <property type="entry name" value="AAT"/>
    <property type="match status" value="1"/>
</dbReference>
<protein>
    <recommendedName>
        <fullName evidence="2">Peptidase C45 hydrolase domain-containing protein</fullName>
    </recommendedName>
</protein>
<sequence length="404" mass="45322">MKHLKRYFFAAFLLTVWCNSYSQQPAVKIGTPKNVPVIELQGNGYQRGLQHGKLMKTEIAELFKKWKKDIETNTKQNADTLIDNFFHSTNFEPAIKKWTPEIYDEIKGIAESSGQTFKDVYCFQMADEFWVYLDKIENKEANHCSGLGVAAKGSNPTYIAQNLDAESFMNGSQVLLHIKAYKNEPEQYVLSSAGCVGMNGMNSNGIGVTVNTLMELNASTDGLPVACVVRGILLKKDKKSALDFLQKVKHASGQNYIIGAGDNVYDFEASANKVVRFIPLANNPSVVYHTNHTMSNDDIKPWYKEFNRKILSGETDGYGSVTRFTAIKNRLDISNKDFSDNTIKETLSSKDSEKYPVCIAYQSDKDLFTFCSVIYTLGKNPTVQLTNGSPDQSEYVLHKFTSNK</sequence>
<dbReference type="InterPro" id="IPR047801">
    <property type="entry name" value="Peptidase_C45"/>
</dbReference>
<feature type="chain" id="PRO_5022201479" description="Peptidase C45 hydrolase domain-containing protein" evidence="1">
    <location>
        <begin position="23"/>
        <end position="404"/>
    </location>
</feature>
<dbReference type="PANTHER" id="PTHR34180:SF1">
    <property type="entry name" value="BETA-ALANYL-DOPAMINE_CARCININE HYDROLASE"/>
    <property type="match status" value="1"/>
</dbReference>
<accession>A0A553CJV8</accession>
<dbReference type="Gene3D" id="3.60.60.10">
    <property type="entry name" value="Penicillin V Acylase, Chain A"/>
    <property type="match status" value="1"/>
</dbReference>
<name>A0A553CJV8_9FLAO</name>
<evidence type="ECO:0000313" key="4">
    <source>
        <dbReference type="Proteomes" id="UP000318585"/>
    </source>
</evidence>
<dbReference type="EMBL" id="VJZR01000008">
    <property type="protein sequence ID" value="TRX20784.1"/>
    <property type="molecule type" value="Genomic_DNA"/>
</dbReference>
<dbReference type="InterPro" id="IPR005079">
    <property type="entry name" value="Peptidase_C45_hydrolase"/>
</dbReference>
<dbReference type="Gene3D" id="1.10.10.2120">
    <property type="match status" value="1"/>
</dbReference>